<reference evidence="1 2" key="1">
    <citation type="submission" date="2018-08" db="EMBL/GenBank/DDBJ databases">
        <title>A genome reference for cultivated species of the human gut microbiota.</title>
        <authorList>
            <person name="Zou Y."/>
            <person name="Xue W."/>
            <person name="Luo G."/>
        </authorList>
    </citation>
    <scope>NUCLEOTIDE SEQUENCE [LARGE SCALE GENOMIC DNA]</scope>
    <source>
        <strain evidence="1 2">AF14-26</strain>
    </source>
</reference>
<comment type="caution">
    <text evidence="1">The sequence shown here is derived from an EMBL/GenBank/DDBJ whole genome shotgun (WGS) entry which is preliminary data.</text>
</comment>
<dbReference type="Proteomes" id="UP000286270">
    <property type="component" value="Unassembled WGS sequence"/>
</dbReference>
<sequence length="125" mass="14098">MKGKTNIGIELSKTEMLAIGTEVEILDSLNGYAGVVYRCKLPKGKQVMINSNKVDITDYSPYIDWEQRRYEIAKETVTAIMSNEDFYHQVLCEGAEHGQRQIQTNIARAAVIFADALIKELKKGE</sequence>
<name>A0A412YGJ7_BACFG</name>
<evidence type="ECO:0000313" key="1">
    <source>
        <dbReference type="EMBL" id="RGV56530.1"/>
    </source>
</evidence>
<proteinExistence type="predicted"/>
<dbReference type="AlphaFoldDB" id="A0A412YGJ7"/>
<organism evidence="1 2">
    <name type="scientific">Bacteroides fragilis</name>
    <dbReference type="NCBI Taxonomy" id="817"/>
    <lineage>
        <taxon>Bacteria</taxon>
        <taxon>Pseudomonadati</taxon>
        <taxon>Bacteroidota</taxon>
        <taxon>Bacteroidia</taxon>
        <taxon>Bacteroidales</taxon>
        <taxon>Bacteroidaceae</taxon>
        <taxon>Bacteroides</taxon>
    </lineage>
</organism>
<dbReference type="EMBL" id="QRZH01000004">
    <property type="protein sequence ID" value="RGV56530.1"/>
    <property type="molecule type" value="Genomic_DNA"/>
</dbReference>
<protein>
    <submittedName>
        <fullName evidence="1">Uncharacterized protein</fullName>
    </submittedName>
</protein>
<evidence type="ECO:0000313" key="2">
    <source>
        <dbReference type="Proteomes" id="UP000286270"/>
    </source>
</evidence>
<gene>
    <name evidence="1" type="ORF">DWW08_05990</name>
</gene>
<accession>A0A412YGJ7</accession>
<dbReference type="RefSeq" id="WP_122142041.1">
    <property type="nucleotide sequence ID" value="NZ_QRZH01000004.1"/>
</dbReference>